<dbReference type="AlphaFoldDB" id="A0A1I6HXZ4"/>
<name>A0A1I6HXZ4_9RHOB</name>
<accession>A0A1I6HXZ4</accession>
<dbReference type="PANTHER" id="PTHR13812:SF19">
    <property type="entry name" value="KETIMINE REDUCTASE MU-CRYSTALLIN"/>
    <property type="match status" value="1"/>
</dbReference>
<dbReference type="OrthoDB" id="9785971at2"/>
<dbReference type="Gene3D" id="3.40.50.720">
    <property type="entry name" value="NAD(P)-binding Rossmann-like Domain"/>
    <property type="match status" value="1"/>
</dbReference>
<dbReference type="InterPro" id="IPR023401">
    <property type="entry name" value="ODC_N"/>
</dbReference>
<dbReference type="InterPro" id="IPR036291">
    <property type="entry name" value="NAD(P)-bd_dom_sf"/>
</dbReference>
<dbReference type="Proteomes" id="UP000199478">
    <property type="component" value="Unassembled WGS sequence"/>
</dbReference>
<dbReference type="RefSeq" id="WP_090201687.1">
    <property type="nucleotide sequence ID" value="NZ_FOYP01000003.1"/>
</dbReference>
<evidence type="ECO:0000313" key="1">
    <source>
        <dbReference type="EMBL" id="SFR59274.1"/>
    </source>
</evidence>
<dbReference type="SUPFAM" id="SSF51735">
    <property type="entry name" value="NAD(P)-binding Rossmann-fold domains"/>
    <property type="match status" value="1"/>
</dbReference>
<protein>
    <submittedName>
        <fullName evidence="1">Ornithine cyclodeaminase</fullName>
    </submittedName>
</protein>
<dbReference type="GO" id="GO:0005737">
    <property type="term" value="C:cytoplasm"/>
    <property type="evidence" value="ECO:0007669"/>
    <property type="project" value="TreeGrafter"/>
</dbReference>
<sequence length="309" mass="32811">MTVMIPFAEGEAQLDWLALTDALAAGHELPKADVADVFLYEGDNTLLNRSAWIAGMGLAVKCATIFPGNRAAGKPMVGGAVNLFSADDGSLDAIVDFHLVTKWKTAGDSLLAARRLARPDSKNILIVGAGTVGHSLYAAYGAAFADAQFTVWNRSAAGAAAFQKAHPDVTIAQDLAEAVHAADIVTSATMSTDPLIKGEWLRAGQHIDLIGAYRPDMREADDLALQRSRIFVDNFDTTLDHIGELKIPLAAGAIAQGDVVADYYALNRFQRSSNAEITLFKNGGGAHLDLMTSRYILAAWQARGAISGN</sequence>
<dbReference type="STRING" id="390270.SAMN04488005_3103"/>
<dbReference type="EMBL" id="FOYP01000003">
    <property type="protein sequence ID" value="SFR59274.1"/>
    <property type="molecule type" value="Genomic_DNA"/>
</dbReference>
<reference evidence="2" key="1">
    <citation type="submission" date="2016-10" db="EMBL/GenBank/DDBJ databases">
        <authorList>
            <person name="Varghese N."/>
            <person name="Submissions S."/>
        </authorList>
    </citation>
    <scope>NUCLEOTIDE SEQUENCE [LARGE SCALE GENOMIC DNA]</scope>
    <source>
        <strain evidence="2">DSM 26879</strain>
    </source>
</reference>
<dbReference type="Pfam" id="PF02423">
    <property type="entry name" value="OCD_Mu_crystall"/>
    <property type="match status" value="1"/>
</dbReference>
<dbReference type="PANTHER" id="PTHR13812">
    <property type="entry name" value="KETIMINE REDUCTASE MU-CRYSTALLIN"/>
    <property type="match status" value="1"/>
</dbReference>
<gene>
    <name evidence="1" type="ORF">SAMN04488005_3103</name>
</gene>
<keyword evidence="2" id="KW-1185">Reference proteome</keyword>
<dbReference type="PIRSF" id="PIRSF001439">
    <property type="entry name" value="CryM"/>
    <property type="match status" value="1"/>
</dbReference>
<proteinExistence type="predicted"/>
<dbReference type="InterPro" id="IPR003462">
    <property type="entry name" value="ODC_Mu_crystall"/>
</dbReference>
<dbReference type="Gene3D" id="3.30.1780.10">
    <property type="entry name" value="ornithine cyclodeaminase, domain 1"/>
    <property type="match status" value="1"/>
</dbReference>
<evidence type="ECO:0000313" key="2">
    <source>
        <dbReference type="Proteomes" id="UP000199478"/>
    </source>
</evidence>
<organism evidence="1 2">
    <name type="scientific">Yoonia tamlensis</name>
    <dbReference type="NCBI Taxonomy" id="390270"/>
    <lineage>
        <taxon>Bacteria</taxon>
        <taxon>Pseudomonadati</taxon>
        <taxon>Pseudomonadota</taxon>
        <taxon>Alphaproteobacteria</taxon>
        <taxon>Rhodobacterales</taxon>
        <taxon>Paracoccaceae</taxon>
        <taxon>Yoonia</taxon>
    </lineage>
</organism>